<organism evidence="3 4">
    <name type="scientific">Candidatus Roizmanbacteria bacterium GW2011_GWC2_37_13</name>
    <dbReference type="NCBI Taxonomy" id="1618486"/>
    <lineage>
        <taxon>Bacteria</taxon>
        <taxon>Candidatus Roizmaniibacteriota</taxon>
    </lineage>
</organism>
<dbReference type="Pfam" id="PF18904">
    <property type="entry name" value="DUF5660"/>
    <property type="match status" value="1"/>
</dbReference>
<reference evidence="3 4" key="1">
    <citation type="journal article" date="2015" name="Nature">
        <title>rRNA introns, odd ribosomes, and small enigmatic genomes across a large radiation of phyla.</title>
        <authorList>
            <person name="Brown C.T."/>
            <person name="Hug L.A."/>
            <person name="Thomas B.C."/>
            <person name="Sharon I."/>
            <person name="Castelle C.J."/>
            <person name="Singh A."/>
            <person name="Wilkins M.J."/>
            <person name="Williams K.H."/>
            <person name="Banfield J.F."/>
        </authorList>
    </citation>
    <scope>NUCLEOTIDE SEQUENCE [LARGE SCALE GENOMIC DNA]</scope>
</reference>
<evidence type="ECO:0000259" key="2">
    <source>
        <dbReference type="Pfam" id="PF18904"/>
    </source>
</evidence>
<name>A0A0G0G3M9_9BACT</name>
<dbReference type="AlphaFoldDB" id="A0A0G0G3M9"/>
<dbReference type="InterPro" id="IPR043719">
    <property type="entry name" value="DUF5660"/>
</dbReference>
<feature type="region of interest" description="Disordered" evidence="1">
    <location>
        <begin position="1"/>
        <end position="28"/>
    </location>
</feature>
<sequence length="203" mass="23289">MQKSGSNQKSQTPVPYKNPLESLRDLGTNTAKKTANAFGKIGGGMLDQFFGDYESDDEEFPQKPFEKEAKKTGKKQEMKVFNYSEYYEDTLVKKQIKELTQEIKREVEALKKADASFIQEVKDIEKLTINELPEKPGIYHIRFLEIVLNILRVLRAKVGESKTWLQALMTRKKKRGSLFAARSKKQGTQYSLSQELQSARSVQ</sequence>
<evidence type="ECO:0000313" key="4">
    <source>
        <dbReference type="Proteomes" id="UP000034917"/>
    </source>
</evidence>
<accession>A0A0G0G3M9</accession>
<proteinExistence type="predicted"/>
<dbReference type="EMBL" id="LBSV01000006">
    <property type="protein sequence ID" value="KKQ25723.1"/>
    <property type="molecule type" value="Genomic_DNA"/>
</dbReference>
<gene>
    <name evidence="3" type="ORF">US40_C0006G0040</name>
</gene>
<comment type="caution">
    <text evidence="3">The sequence shown here is derived from an EMBL/GenBank/DDBJ whole genome shotgun (WGS) entry which is preliminary data.</text>
</comment>
<evidence type="ECO:0000313" key="3">
    <source>
        <dbReference type="EMBL" id="KKQ25723.1"/>
    </source>
</evidence>
<protein>
    <recommendedName>
        <fullName evidence="2">DUF5660 domain-containing protein</fullName>
    </recommendedName>
</protein>
<dbReference type="Proteomes" id="UP000034917">
    <property type="component" value="Unassembled WGS sequence"/>
</dbReference>
<feature type="compositionally biased region" description="Polar residues" evidence="1">
    <location>
        <begin position="1"/>
        <end position="13"/>
    </location>
</feature>
<evidence type="ECO:0000256" key="1">
    <source>
        <dbReference type="SAM" id="MobiDB-lite"/>
    </source>
</evidence>
<feature type="domain" description="DUF5660" evidence="2">
    <location>
        <begin position="93"/>
        <end position="202"/>
    </location>
</feature>